<dbReference type="Gene3D" id="3.30.565.10">
    <property type="entry name" value="Histidine kinase-like ATPase, C-terminal domain"/>
    <property type="match status" value="1"/>
</dbReference>
<keyword evidence="18" id="KW-1185">Reference proteome</keyword>
<dbReference type="PANTHER" id="PTHR43395">
    <property type="entry name" value="SENSOR HISTIDINE KINASE CHEA"/>
    <property type="match status" value="1"/>
</dbReference>
<feature type="modified residue" description="Phosphohistidine" evidence="7">
    <location>
        <position position="60"/>
    </location>
</feature>
<evidence type="ECO:0000256" key="7">
    <source>
        <dbReference type="PROSITE-ProRule" id="PRU00110"/>
    </source>
</evidence>
<feature type="domain" description="Response regulatory" evidence="12">
    <location>
        <begin position="655"/>
        <end position="771"/>
    </location>
</feature>
<dbReference type="GO" id="GO:0000160">
    <property type="term" value="P:phosphorelay signal transduction system"/>
    <property type="evidence" value="ECO:0007669"/>
    <property type="project" value="UniProtKB-KW"/>
</dbReference>
<gene>
    <name evidence="15" type="ORF">HXX08_17035</name>
    <name evidence="16" type="ORF">OZ401_003090</name>
</gene>
<dbReference type="SUPFAM" id="SSF50341">
    <property type="entry name" value="CheW-like"/>
    <property type="match status" value="1"/>
</dbReference>
<sequence>MSFEAELQKSMQENFRQEMNERILAISQHLSSLEESFQAPTSLSEGLPAESYKALLRELHNLKGAARVLSYTQIEQLTHALEALLLPFKAAASKPDFSMDGWSWAIDRLYDGVNWLDQLLNRLTLGQPPEINTLLDFIAELEQNKKPGDAKKESKNGATSPEQIKAETTKSVARPVTTAVGVDTSIQINGAKLDDLLAVSTELLVAHLRVSNHQQDLAEIKNQLRNWSKLWRGMRGAYTRTLQGHSTSPAKKEEDLLNLLHFLEQNQQQLKELETRVNNFSEHFERSVDHLAQTSRQIQFETRRLRLVPLNLLVEELERVIRQLSHSLGKQAYLVVSGAELELDKKLLGELRVVLLHLIRNALDHGIESPSQRIFKGKSPEGQLKLVFRQQGHRIEFELSDDGAGIDREQIKQVAVKRGLITQEEIDTLSDNEIIRFIFNSGFSTRSTANEISGRGVGMDVVQEIATHLSGSIDVESEKDKGTSFIFSIPNFLFTTEGILAKSGEQLFIFPVDSVVHAYRVSDVNLVNIGSRQYLLYSGIKVPVISMAQVLGLKSSGKNNIILVLYNRNHYGAIYLDDLLGNQEVVVKNFSKPLMQVRYMAGATVLPDKTVALIVNTADLMKIFMEDDLAPAVSLKANAPETQEPKVASQFQKNHILVVDDSITTRTLEKNILEVAGFSVQTARDGLEALEFLKHDHFDLVITDVEMPIMDGYQLTREIKQNPHLAELPVVVVTSLGSDEDKAKGLQAGADAYIVKNSFDQQSLLTTIRQLV</sequence>
<dbReference type="EC" id="2.7.13.3" evidence="2"/>
<evidence type="ECO:0000256" key="10">
    <source>
        <dbReference type="SAM" id="MobiDB-lite"/>
    </source>
</evidence>
<evidence type="ECO:0000259" key="11">
    <source>
        <dbReference type="PROSITE" id="PS50109"/>
    </source>
</evidence>
<dbReference type="InterPro" id="IPR011006">
    <property type="entry name" value="CheY-like_superfamily"/>
</dbReference>
<dbReference type="SUPFAM" id="SSF52172">
    <property type="entry name" value="CheY-like"/>
    <property type="match status" value="1"/>
</dbReference>
<dbReference type="InterPro" id="IPR004358">
    <property type="entry name" value="Sig_transdc_His_kin-like_C"/>
</dbReference>
<dbReference type="InterPro" id="IPR008207">
    <property type="entry name" value="Sig_transdc_His_kin_Hpt_dom"/>
</dbReference>
<organism evidence="15 17">
    <name type="scientific">Candidatus Chlorohelix allophototropha</name>
    <dbReference type="NCBI Taxonomy" id="3003348"/>
    <lineage>
        <taxon>Bacteria</taxon>
        <taxon>Bacillati</taxon>
        <taxon>Chloroflexota</taxon>
        <taxon>Chloroflexia</taxon>
        <taxon>Candidatus Chloroheliales</taxon>
        <taxon>Candidatus Chloroheliaceae</taxon>
        <taxon>Candidatus Chlorohelix</taxon>
    </lineage>
</organism>
<dbReference type="EMBL" id="CP128400">
    <property type="protein sequence ID" value="WJW69474.1"/>
    <property type="molecule type" value="Genomic_DNA"/>
</dbReference>
<feature type="coiled-coil region" evidence="9">
    <location>
        <begin position="210"/>
        <end position="283"/>
    </location>
</feature>
<dbReference type="InterPro" id="IPR005467">
    <property type="entry name" value="His_kinase_dom"/>
</dbReference>
<keyword evidence="9" id="KW-0175">Coiled coil</keyword>
<dbReference type="RefSeq" id="WP_341471358.1">
    <property type="nucleotide sequence ID" value="NZ_CP128400.1"/>
</dbReference>
<evidence type="ECO:0000256" key="9">
    <source>
        <dbReference type="SAM" id="Coils"/>
    </source>
</evidence>
<comment type="catalytic activity">
    <reaction evidence="1">
        <text>ATP + protein L-histidine = ADP + protein N-phospho-L-histidine.</text>
        <dbReference type="EC" id="2.7.13.3"/>
    </reaction>
</comment>
<keyword evidence="6" id="KW-0902">Two-component regulatory system</keyword>
<evidence type="ECO:0000313" key="15">
    <source>
        <dbReference type="EMBL" id="NWJ47564.1"/>
    </source>
</evidence>
<feature type="domain" description="CheW-like" evidence="13">
    <location>
        <begin position="495"/>
        <end position="626"/>
    </location>
</feature>
<dbReference type="Proteomes" id="UP000521676">
    <property type="component" value="Unassembled WGS sequence"/>
</dbReference>
<keyword evidence="5" id="KW-0418">Kinase</keyword>
<keyword evidence="3 8" id="KW-0597">Phosphoprotein</keyword>
<reference evidence="16" key="2">
    <citation type="journal article" date="2024" name="Nature">
        <title>Anoxygenic phototroph of the Chloroflexota uses a type I reaction centre.</title>
        <authorList>
            <person name="Tsuji J.M."/>
            <person name="Shaw N.A."/>
            <person name="Nagashima S."/>
            <person name="Venkiteswaran J.J."/>
            <person name="Schiff S.L."/>
            <person name="Watanabe T."/>
            <person name="Fukui M."/>
            <person name="Hanada S."/>
            <person name="Tank M."/>
            <person name="Neufeld J.D."/>
        </authorList>
    </citation>
    <scope>NUCLEOTIDE SEQUENCE</scope>
    <source>
        <strain evidence="16">L227-S17</strain>
    </source>
</reference>
<evidence type="ECO:0000256" key="5">
    <source>
        <dbReference type="ARBA" id="ARBA00022777"/>
    </source>
</evidence>
<dbReference type="Pfam" id="PF02518">
    <property type="entry name" value="HATPase_c"/>
    <property type="match status" value="1"/>
</dbReference>
<dbReference type="InterPro" id="IPR036061">
    <property type="entry name" value="CheW-like_dom_sf"/>
</dbReference>
<dbReference type="Pfam" id="PF01584">
    <property type="entry name" value="CheW"/>
    <property type="match status" value="1"/>
</dbReference>
<evidence type="ECO:0000313" key="16">
    <source>
        <dbReference type="EMBL" id="WJW69474.1"/>
    </source>
</evidence>
<evidence type="ECO:0000256" key="4">
    <source>
        <dbReference type="ARBA" id="ARBA00022679"/>
    </source>
</evidence>
<dbReference type="Proteomes" id="UP001431572">
    <property type="component" value="Chromosome 2"/>
</dbReference>
<evidence type="ECO:0000259" key="14">
    <source>
        <dbReference type="PROSITE" id="PS50894"/>
    </source>
</evidence>
<dbReference type="PROSITE" id="PS50109">
    <property type="entry name" value="HIS_KIN"/>
    <property type="match status" value="1"/>
</dbReference>
<dbReference type="SMART" id="SM00260">
    <property type="entry name" value="CheW"/>
    <property type="match status" value="1"/>
</dbReference>
<dbReference type="InterPro" id="IPR002545">
    <property type="entry name" value="CheW-lke_dom"/>
</dbReference>
<evidence type="ECO:0000256" key="2">
    <source>
        <dbReference type="ARBA" id="ARBA00012438"/>
    </source>
</evidence>
<feature type="domain" description="Histidine kinase" evidence="11">
    <location>
        <begin position="241"/>
        <end position="493"/>
    </location>
</feature>
<keyword evidence="4" id="KW-0808">Transferase</keyword>
<dbReference type="FunFam" id="3.30.565.10:FF:000016">
    <property type="entry name" value="Chemotaxis protein CheA, putative"/>
    <property type="match status" value="1"/>
</dbReference>
<dbReference type="PROSITE" id="PS50851">
    <property type="entry name" value="CHEW"/>
    <property type="match status" value="1"/>
</dbReference>
<dbReference type="Pfam" id="PF00072">
    <property type="entry name" value="Response_reg"/>
    <property type="match status" value="1"/>
</dbReference>
<dbReference type="PROSITE" id="PS50894">
    <property type="entry name" value="HPT"/>
    <property type="match status" value="1"/>
</dbReference>
<dbReference type="SMART" id="SM00448">
    <property type="entry name" value="REC"/>
    <property type="match status" value="1"/>
</dbReference>
<dbReference type="Pfam" id="PF01627">
    <property type="entry name" value="Hpt"/>
    <property type="match status" value="1"/>
</dbReference>
<proteinExistence type="predicted"/>
<dbReference type="Gene3D" id="3.40.50.2300">
    <property type="match status" value="1"/>
</dbReference>
<feature type="domain" description="HPt" evidence="14">
    <location>
        <begin position="4"/>
        <end position="123"/>
    </location>
</feature>
<dbReference type="GO" id="GO:0006935">
    <property type="term" value="P:chemotaxis"/>
    <property type="evidence" value="ECO:0007669"/>
    <property type="project" value="InterPro"/>
</dbReference>
<evidence type="ECO:0000259" key="13">
    <source>
        <dbReference type="PROSITE" id="PS50851"/>
    </source>
</evidence>
<evidence type="ECO:0000256" key="3">
    <source>
        <dbReference type="ARBA" id="ARBA00022553"/>
    </source>
</evidence>
<name>A0A8T7M641_9CHLR</name>
<dbReference type="SMART" id="SM00387">
    <property type="entry name" value="HATPase_c"/>
    <property type="match status" value="1"/>
</dbReference>
<reference evidence="15 17" key="1">
    <citation type="submission" date="2020-06" db="EMBL/GenBank/DDBJ databases">
        <title>Anoxygenic phototrophic Chloroflexota member uses a Type I reaction center.</title>
        <authorList>
            <person name="Tsuji J.M."/>
            <person name="Shaw N.A."/>
            <person name="Nagashima S."/>
            <person name="Venkiteswaran J."/>
            <person name="Schiff S.L."/>
            <person name="Hanada S."/>
            <person name="Tank M."/>
            <person name="Neufeld J.D."/>
        </authorList>
    </citation>
    <scope>NUCLEOTIDE SEQUENCE [LARGE SCALE GENOMIC DNA]</scope>
    <source>
        <strain evidence="15">L227-S17</strain>
    </source>
</reference>
<dbReference type="PANTHER" id="PTHR43395:SF1">
    <property type="entry name" value="CHEMOTAXIS PROTEIN CHEA"/>
    <property type="match status" value="1"/>
</dbReference>
<dbReference type="PROSITE" id="PS50110">
    <property type="entry name" value="RESPONSE_REGULATORY"/>
    <property type="match status" value="1"/>
</dbReference>
<dbReference type="Gene3D" id="1.20.120.160">
    <property type="entry name" value="HPT domain"/>
    <property type="match status" value="1"/>
</dbReference>
<dbReference type="InterPro" id="IPR036641">
    <property type="entry name" value="HPT_dom_sf"/>
</dbReference>
<evidence type="ECO:0000256" key="8">
    <source>
        <dbReference type="PROSITE-ProRule" id="PRU00169"/>
    </source>
</evidence>
<dbReference type="PRINTS" id="PR00344">
    <property type="entry name" value="BCTRLSENSOR"/>
</dbReference>
<feature type="modified residue" description="4-aspartylphosphate" evidence="8">
    <location>
        <position position="704"/>
    </location>
</feature>
<dbReference type="EMBL" id="JACATZ010000003">
    <property type="protein sequence ID" value="NWJ47564.1"/>
    <property type="molecule type" value="Genomic_DNA"/>
</dbReference>
<dbReference type="InterPro" id="IPR001789">
    <property type="entry name" value="Sig_transdc_resp-reg_receiver"/>
</dbReference>
<dbReference type="InterPro" id="IPR003594">
    <property type="entry name" value="HATPase_dom"/>
</dbReference>
<dbReference type="AlphaFoldDB" id="A0A8T7M641"/>
<dbReference type="Gene3D" id="2.30.30.40">
    <property type="entry name" value="SH3 Domains"/>
    <property type="match status" value="1"/>
</dbReference>
<dbReference type="SUPFAM" id="SSF55874">
    <property type="entry name" value="ATPase domain of HSP90 chaperone/DNA topoisomerase II/histidine kinase"/>
    <property type="match status" value="1"/>
</dbReference>
<dbReference type="GO" id="GO:0004673">
    <property type="term" value="F:protein histidine kinase activity"/>
    <property type="evidence" value="ECO:0007669"/>
    <property type="project" value="UniProtKB-EC"/>
</dbReference>
<evidence type="ECO:0000256" key="6">
    <source>
        <dbReference type="ARBA" id="ARBA00023012"/>
    </source>
</evidence>
<feature type="region of interest" description="Disordered" evidence="10">
    <location>
        <begin position="146"/>
        <end position="170"/>
    </location>
</feature>
<dbReference type="SUPFAM" id="SSF47226">
    <property type="entry name" value="Histidine-containing phosphotransfer domain, HPT domain"/>
    <property type="match status" value="1"/>
</dbReference>
<feature type="compositionally biased region" description="Basic and acidic residues" evidence="10">
    <location>
        <begin position="146"/>
        <end position="155"/>
    </location>
</feature>
<protein>
    <recommendedName>
        <fullName evidence="2">histidine kinase</fullName>
        <ecNumber evidence="2">2.7.13.3</ecNumber>
    </recommendedName>
</protein>
<accession>A0A8T7M641</accession>
<dbReference type="InterPro" id="IPR036890">
    <property type="entry name" value="HATPase_C_sf"/>
</dbReference>
<dbReference type="InterPro" id="IPR051315">
    <property type="entry name" value="Bact_Chemotaxis_CheA"/>
</dbReference>
<evidence type="ECO:0000313" key="17">
    <source>
        <dbReference type="Proteomes" id="UP000521676"/>
    </source>
</evidence>
<evidence type="ECO:0000256" key="1">
    <source>
        <dbReference type="ARBA" id="ARBA00000085"/>
    </source>
</evidence>
<evidence type="ECO:0000259" key="12">
    <source>
        <dbReference type="PROSITE" id="PS50110"/>
    </source>
</evidence>
<evidence type="ECO:0000313" key="18">
    <source>
        <dbReference type="Proteomes" id="UP001431572"/>
    </source>
</evidence>